<feature type="domain" description="C2H2-type" evidence="6">
    <location>
        <begin position="314"/>
        <end position="333"/>
    </location>
</feature>
<dbReference type="GO" id="GO:0008270">
    <property type="term" value="F:zinc ion binding"/>
    <property type="evidence" value="ECO:0007669"/>
    <property type="project" value="UniProtKB-KW"/>
</dbReference>
<dbReference type="GO" id="GO:0048513">
    <property type="term" value="P:animal organ development"/>
    <property type="evidence" value="ECO:0007669"/>
    <property type="project" value="UniProtKB-ARBA"/>
</dbReference>
<keyword evidence="3" id="KW-0863">Zinc-finger</keyword>
<name>A0A0K8TL34_TABBR</name>
<dbReference type="PROSITE" id="PS50097">
    <property type="entry name" value="BTB"/>
    <property type="match status" value="1"/>
</dbReference>
<accession>A0A0K8TL34</accession>
<keyword evidence="3" id="KW-0862">Zinc</keyword>
<keyword evidence="2" id="KW-0539">Nucleus</keyword>
<feature type="domain" description="BTB" evidence="5">
    <location>
        <begin position="1"/>
        <end position="63"/>
    </location>
</feature>
<evidence type="ECO:0000259" key="6">
    <source>
        <dbReference type="PROSITE" id="PS50157"/>
    </source>
</evidence>
<dbReference type="InterPro" id="IPR000210">
    <property type="entry name" value="BTB/POZ_dom"/>
</dbReference>
<dbReference type="GO" id="GO:0003006">
    <property type="term" value="P:developmental process involved in reproduction"/>
    <property type="evidence" value="ECO:0007669"/>
    <property type="project" value="UniProtKB-ARBA"/>
</dbReference>
<protein>
    <recommendedName>
        <fullName evidence="8">BTB domain-containing protein</fullName>
    </recommendedName>
</protein>
<dbReference type="PROSITE" id="PS50157">
    <property type="entry name" value="ZINC_FINGER_C2H2_2"/>
    <property type="match status" value="1"/>
</dbReference>
<evidence type="ECO:0008006" key="8">
    <source>
        <dbReference type="Google" id="ProtNLM"/>
    </source>
</evidence>
<dbReference type="InterPro" id="IPR011333">
    <property type="entry name" value="SKP1/BTB/POZ_sf"/>
</dbReference>
<dbReference type="Gene3D" id="3.30.710.10">
    <property type="entry name" value="Potassium Channel Kv1.1, Chain A"/>
    <property type="match status" value="1"/>
</dbReference>
<dbReference type="GO" id="GO:0048666">
    <property type="term" value="P:neuron development"/>
    <property type="evidence" value="ECO:0007669"/>
    <property type="project" value="UniProtKB-ARBA"/>
</dbReference>
<dbReference type="InterPro" id="IPR013087">
    <property type="entry name" value="Znf_C2H2_type"/>
</dbReference>
<dbReference type="SUPFAM" id="SSF57667">
    <property type="entry name" value="beta-beta-alpha zinc fingers"/>
    <property type="match status" value="1"/>
</dbReference>
<dbReference type="InterPro" id="IPR051095">
    <property type="entry name" value="Dros_DevTransReg"/>
</dbReference>
<evidence type="ECO:0000256" key="1">
    <source>
        <dbReference type="ARBA" id="ARBA00004123"/>
    </source>
</evidence>
<feature type="region of interest" description="Disordered" evidence="4">
    <location>
        <begin position="257"/>
        <end position="279"/>
    </location>
</feature>
<dbReference type="SUPFAM" id="SSF54695">
    <property type="entry name" value="POZ domain"/>
    <property type="match status" value="1"/>
</dbReference>
<dbReference type="GO" id="GO:0006357">
    <property type="term" value="P:regulation of transcription by RNA polymerase II"/>
    <property type="evidence" value="ECO:0007669"/>
    <property type="project" value="TreeGrafter"/>
</dbReference>
<feature type="compositionally biased region" description="Polar residues" evidence="4">
    <location>
        <begin position="197"/>
        <end position="209"/>
    </location>
</feature>
<feature type="region of interest" description="Disordered" evidence="4">
    <location>
        <begin position="197"/>
        <end position="217"/>
    </location>
</feature>
<dbReference type="SMART" id="SM00225">
    <property type="entry name" value="BTB"/>
    <property type="match status" value="1"/>
</dbReference>
<organism evidence="7">
    <name type="scientific">Tabanus bromius</name>
    <name type="common">Band-eyed brown horse fly</name>
    <dbReference type="NCBI Taxonomy" id="304241"/>
    <lineage>
        <taxon>Eukaryota</taxon>
        <taxon>Metazoa</taxon>
        <taxon>Ecdysozoa</taxon>
        <taxon>Arthropoda</taxon>
        <taxon>Hexapoda</taxon>
        <taxon>Insecta</taxon>
        <taxon>Pterygota</taxon>
        <taxon>Neoptera</taxon>
        <taxon>Endopterygota</taxon>
        <taxon>Diptera</taxon>
        <taxon>Brachycera</taxon>
        <taxon>Tabanomorpha</taxon>
        <taxon>Tabanoidea</taxon>
        <taxon>Tabanidae</taxon>
        <taxon>Tabanus</taxon>
    </lineage>
</organism>
<dbReference type="EMBL" id="GDAI01002720">
    <property type="protein sequence ID" value="JAI14883.1"/>
    <property type="molecule type" value="mRNA"/>
</dbReference>
<dbReference type="InterPro" id="IPR036236">
    <property type="entry name" value="Znf_C2H2_sf"/>
</dbReference>
<dbReference type="Pfam" id="PF00651">
    <property type="entry name" value="BTB"/>
    <property type="match status" value="1"/>
</dbReference>
<feature type="non-terminal residue" evidence="7">
    <location>
        <position position="1"/>
    </location>
</feature>
<dbReference type="PANTHER" id="PTHR23110:SF106">
    <property type="entry name" value="FI01104P"/>
    <property type="match status" value="1"/>
</dbReference>
<keyword evidence="3" id="KW-0479">Metal-binding</keyword>
<feature type="non-terminal residue" evidence="7">
    <location>
        <position position="333"/>
    </location>
</feature>
<comment type="subcellular location">
    <subcellularLocation>
        <location evidence="1">Nucleus</location>
    </subcellularLocation>
</comment>
<dbReference type="GO" id="GO:0005634">
    <property type="term" value="C:nucleus"/>
    <property type="evidence" value="ECO:0007669"/>
    <property type="project" value="UniProtKB-SubCell"/>
</dbReference>
<evidence type="ECO:0000256" key="2">
    <source>
        <dbReference type="ARBA" id="ARBA00023242"/>
    </source>
</evidence>
<dbReference type="PANTHER" id="PTHR23110">
    <property type="entry name" value="BTB DOMAIN TRANSCRIPTION FACTOR"/>
    <property type="match status" value="1"/>
</dbReference>
<evidence type="ECO:0000256" key="4">
    <source>
        <dbReference type="SAM" id="MobiDB-lite"/>
    </source>
</evidence>
<sequence length="333" mass="37394">TLCCDGKKIKAHKVLLSACSGYFKEIFKENPCPHPVIIFNFTKYEDLLAIIEFMYQGEVNVQQDALQSFLHTAELLAVQGLTSEEKEKQKPAKPQMSQQALEQQIVKTLPATIRAVTENNTQTQTVEIQANVLQNTSTTSTKKRKLAFSDDEVYTTETVEFTKEEPNLVKEVYIAPGTMKMDIPEYIDVAESNQLNETTDQQAQQGSQDTTTQTNATFTSEYEILTEQTAYESEMEEKYEESGDNNEITTVEVGGIFSTQGSGKSSGNDKTINTPESQANDQSLQCKLCNRQLQSIAALKRHNISKHVERTTKHTCSVCKKSFKTKWSLSTHN</sequence>
<reference evidence="7" key="1">
    <citation type="journal article" date="2015" name="Insect Biochem. Mol. Biol.">
        <title>An insight into the sialome of the horse fly, Tabanus bromius.</title>
        <authorList>
            <person name="Ribeiro J.M."/>
            <person name="Kazimirova M."/>
            <person name="Takac P."/>
            <person name="Andersen J.F."/>
            <person name="Francischetti I.M."/>
        </authorList>
    </citation>
    <scope>NUCLEOTIDE SEQUENCE</scope>
</reference>
<evidence type="ECO:0000313" key="7">
    <source>
        <dbReference type="EMBL" id="JAI14883.1"/>
    </source>
</evidence>
<proteinExistence type="evidence at transcript level"/>
<dbReference type="CDD" id="cd18315">
    <property type="entry name" value="BTB_POZ_BAB-like"/>
    <property type="match status" value="1"/>
</dbReference>
<dbReference type="AlphaFoldDB" id="A0A0K8TL34"/>
<dbReference type="Gene3D" id="3.30.160.60">
    <property type="entry name" value="Classic Zinc Finger"/>
    <property type="match status" value="1"/>
</dbReference>
<evidence type="ECO:0000256" key="3">
    <source>
        <dbReference type="PROSITE-ProRule" id="PRU00042"/>
    </source>
</evidence>
<evidence type="ECO:0000259" key="5">
    <source>
        <dbReference type="PROSITE" id="PS50097"/>
    </source>
</evidence>